<evidence type="ECO:0000256" key="2">
    <source>
        <dbReference type="ARBA" id="ARBA00022670"/>
    </source>
</evidence>
<reference evidence="9" key="1">
    <citation type="journal article" date="2016" name="Nature">
        <title>The genome of the seagrass Zostera marina reveals angiosperm adaptation to the sea.</title>
        <authorList>
            <person name="Olsen J.L."/>
            <person name="Rouze P."/>
            <person name="Verhelst B."/>
            <person name="Lin Y.-C."/>
            <person name="Bayer T."/>
            <person name="Collen J."/>
            <person name="Dattolo E."/>
            <person name="De Paoli E."/>
            <person name="Dittami S."/>
            <person name="Maumus F."/>
            <person name="Michel G."/>
            <person name="Kersting A."/>
            <person name="Lauritano C."/>
            <person name="Lohaus R."/>
            <person name="Toepel M."/>
            <person name="Tonon T."/>
            <person name="Vanneste K."/>
            <person name="Amirebrahimi M."/>
            <person name="Brakel J."/>
            <person name="Bostroem C."/>
            <person name="Chovatia M."/>
            <person name="Grimwood J."/>
            <person name="Jenkins J.W."/>
            <person name="Jueterbock A."/>
            <person name="Mraz A."/>
            <person name="Stam W.T."/>
            <person name="Tice H."/>
            <person name="Bornberg-Bauer E."/>
            <person name="Green P.J."/>
            <person name="Pearson G.A."/>
            <person name="Procaccini G."/>
            <person name="Duarte C.M."/>
            <person name="Schmutz J."/>
            <person name="Reusch T.B.H."/>
            <person name="Van de Peer Y."/>
        </authorList>
    </citation>
    <scope>NUCLEOTIDE SEQUENCE [LARGE SCALE GENOMIC DNA]</scope>
    <source>
        <strain evidence="9">cv. Finnish</strain>
    </source>
</reference>
<proteinExistence type="inferred from homology"/>
<dbReference type="AlphaFoldDB" id="A0A0K9NX88"/>
<evidence type="ECO:0000313" key="9">
    <source>
        <dbReference type="Proteomes" id="UP000036987"/>
    </source>
</evidence>
<organism evidence="8 9">
    <name type="scientific">Zostera marina</name>
    <name type="common">Eelgrass</name>
    <dbReference type="NCBI Taxonomy" id="29655"/>
    <lineage>
        <taxon>Eukaryota</taxon>
        <taxon>Viridiplantae</taxon>
        <taxon>Streptophyta</taxon>
        <taxon>Embryophyta</taxon>
        <taxon>Tracheophyta</taxon>
        <taxon>Spermatophyta</taxon>
        <taxon>Magnoliopsida</taxon>
        <taxon>Liliopsida</taxon>
        <taxon>Zosteraceae</taxon>
        <taxon>Zostera</taxon>
    </lineage>
</organism>
<dbReference type="InterPro" id="IPR003738">
    <property type="entry name" value="SRAP"/>
</dbReference>
<dbReference type="GO" id="GO:0106300">
    <property type="term" value="P:protein-DNA covalent cross-linking repair"/>
    <property type="evidence" value="ECO:0007669"/>
    <property type="project" value="InterPro"/>
</dbReference>
<dbReference type="STRING" id="29655.A0A0K9NX88"/>
<keyword evidence="4" id="KW-0378">Hydrolase</keyword>
<name>A0A0K9NX88_ZOSMR</name>
<sequence>MCGRARCTLNQQQIGRACGIQPDSHISTTDLERSRPSYNVSPGAYLPVVVQRDGGREIQCMKWGLVPGFTKKTEKPDHYRMFNARSESINEKASFRRLLPKNRCLVAVEGFYEWKKDGSKKQPYYIHFKDQRPIVFASLYDTWTNSEGEILYTFTILTTCSSSGLQWIHDRMPVILGNNASIDEWLDPLRTSKFDSGLGPYEGSDLVWHSVTPAMGKASFDDPECIKELNPVEKNPISKFFSKKKIDQLSYGDRIENIVKEEAGISGIIKEHLSDDSFDKKCPKIFSDSEIKMDDQLFVADKDEEQVKKDKCGGRIKKKECGVKRNYDVNISSRSEHTAHFVNKTMESMSKKKKASIKTTTVGNGQSTLLSFFKKNHP</sequence>
<evidence type="ECO:0000256" key="7">
    <source>
        <dbReference type="ARBA" id="ARBA00023239"/>
    </source>
</evidence>
<evidence type="ECO:0000256" key="3">
    <source>
        <dbReference type="ARBA" id="ARBA00022763"/>
    </source>
</evidence>
<accession>A0A0K9NX88</accession>
<evidence type="ECO:0000256" key="4">
    <source>
        <dbReference type="ARBA" id="ARBA00022801"/>
    </source>
</evidence>
<dbReference type="PANTHER" id="PTHR13604:SF0">
    <property type="entry name" value="ABASIC SITE PROCESSING PROTEIN HMCES"/>
    <property type="match status" value="1"/>
</dbReference>
<keyword evidence="3" id="KW-0227">DNA damage</keyword>
<dbReference type="Gene3D" id="3.90.1680.10">
    <property type="entry name" value="SOS response associated peptidase-like"/>
    <property type="match status" value="1"/>
</dbReference>
<dbReference type="EMBL" id="LFYR01001606">
    <property type="protein sequence ID" value="KMZ60637.1"/>
    <property type="molecule type" value="Genomic_DNA"/>
</dbReference>
<dbReference type="SUPFAM" id="SSF143081">
    <property type="entry name" value="BB1717-like"/>
    <property type="match status" value="1"/>
</dbReference>
<evidence type="ECO:0008006" key="10">
    <source>
        <dbReference type="Google" id="ProtNLM"/>
    </source>
</evidence>
<keyword evidence="6" id="KW-0238">DNA-binding</keyword>
<evidence type="ECO:0000256" key="1">
    <source>
        <dbReference type="ARBA" id="ARBA00008136"/>
    </source>
</evidence>
<dbReference type="InterPro" id="IPR036590">
    <property type="entry name" value="SRAP-like"/>
</dbReference>
<protein>
    <recommendedName>
        <fullName evidence="10">Embryonic stem cell-specific 5-hydroxymethylcytosine-binding protein</fullName>
    </recommendedName>
</protein>
<keyword evidence="9" id="KW-1185">Reference proteome</keyword>
<dbReference type="OMA" id="SYNKGPQ"/>
<dbReference type="GO" id="GO:0006508">
    <property type="term" value="P:proteolysis"/>
    <property type="evidence" value="ECO:0007669"/>
    <property type="project" value="UniProtKB-KW"/>
</dbReference>
<dbReference type="Proteomes" id="UP000036987">
    <property type="component" value="Unassembled WGS sequence"/>
</dbReference>
<dbReference type="PANTHER" id="PTHR13604">
    <property type="entry name" value="DC12-RELATED"/>
    <property type="match status" value="1"/>
</dbReference>
<keyword evidence="5" id="KW-0190">Covalent protein-DNA linkage</keyword>
<gene>
    <name evidence="8" type="ORF">ZOSMA_58G00950</name>
</gene>
<dbReference type="OrthoDB" id="2111841at2759"/>
<evidence type="ECO:0000256" key="6">
    <source>
        <dbReference type="ARBA" id="ARBA00023125"/>
    </source>
</evidence>
<dbReference type="GO" id="GO:0016829">
    <property type="term" value="F:lyase activity"/>
    <property type="evidence" value="ECO:0007669"/>
    <property type="project" value="UniProtKB-KW"/>
</dbReference>
<keyword evidence="2" id="KW-0645">Protease</keyword>
<dbReference type="Pfam" id="PF02586">
    <property type="entry name" value="SRAP"/>
    <property type="match status" value="1"/>
</dbReference>
<evidence type="ECO:0000256" key="5">
    <source>
        <dbReference type="ARBA" id="ARBA00023124"/>
    </source>
</evidence>
<comment type="similarity">
    <text evidence="1">Belongs to the SOS response-associated peptidase family.</text>
</comment>
<keyword evidence="7" id="KW-0456">Lyase</keyword>
<dbReference type="GO" id="GO:0008233">
    <property type="term" value="F:peptidase activity"/>
    <property type="evidence" value="ECO:0007669"/>
    <property type="project" value="UniProtKB-KW"/>
</dbReference>
<evidence type="ECO:0000313" key="8">
    <source>
        <dbReference type="EMBL" id="KMZ60637.1"/>
    </source>
</evidence>
<dbReference type="GO" id="GO:0003697">
    <property type="term" value="F:single-stranded DNA binding"/>
    <property type="evidence" value="ECO:0007669"/>
    <property type="project" value="InterPro"/>
</dbReference>
<comment type="caution">
    <text evidence="8">The sequence shown here is derived from an EMBL/GenBank/DDBJ whole genome shotgun (WGS) entry which is preliminary data.</text>
</comment>